<protein>
    <submittedName>
        <fullName evidence="2">Uncharacterized protein</fullName>
    </submittedName>
</protein>
<dbReference type="WBParaSite" id="Csp11.Scaffold527.g3106.t1">
    <property type="protein sequence ID" value="Csp11.Scaffold527.g3106.t1"/>
    <property type="gene ID" value="Csp11.Scaffold527.g3106"/>
</dbReference>
<proteinExistence type="predicted"/>
<evidence type="ECO:0000313" key="1">
    <source>
        <dbReference type="Proteomes" id="UP000095282"/>
    </source>
</evidence>
<dbReference type="eggNOG" id="ENOG502THTW">
    <property type="taxonomic scope" value="Eukaryota"/>
</dbReference>
<dbReference type="Proteomes" id="UP000095282">
    <property type="component" value="Unplaced"/>
</dbReference>
<reference evidence="2" key="1">
    <citation type="submission" date="2016-11" db="UniProtKB">
        <authorList>
            <consortium name="WormBaseParasite"/>
        </authorList>
    </citation>
    <scope>IDENTIFICATION</scope>
</reference>
<keyword evidence="1" id="KW-1185">Reference proteome</keyword>
<organism evidence="1 2">
    <name type="scientific">Caenorhabditis tropicalis</name>
    <dbReference type="NCBI Taxonomy" id="1561998"/>
    <lineage>
        <taxon>Eukaryota</taxon>
        <taxon>Metazoa</taxon>
        <taxon>Ecdysozoa</taxon>
        <taxon>Nematoda</taxon>
        <taxon>Chromadorea</taxon>
        <taxon>Rhabditida</taxon>
        <taxon>Rhabditina</taxon>
        <taxon>Rhabditomorpha</taxon>
        <taxon>Rhabditoidea</taxon>
        <taxon>Rhabditidae</taxon>
        <taxon>Peloderinae</taxon>
        <taxon>Caenorhabditis</taxon>
    </lineage>
</organism>
<name>A0A1I7T7A2_9PELO</name>
<evidence type="ECO:0000313" key="2">
    <source>
        <dbReference type="WBParaSite" id="Csp11.Scaffold527.g3106.t1"/>
    </source>
</evidence>
<dbReference type="AlphaFoldDB" id="A0A1I7T7A2"/>
<sequence length="125" mass="14506">MNFVLLIIALYLLVTLTVAFPLLMISIYIAIFVYRNSVTPEVHQDVMDFVEKSLNAVRNTYASSNPADDTMTRSGIDRARRQYMDHCNGINRTASEEEKDAKLLLTYQVPILTRYYESIIQFFKR</sequence>
<accession>A0A1I7T7A2</accession>